<reference evidence="2" key="2">
    <citation type="submission" date="2018-02" db="UniProtKB">
        <authorList>
            <consortium name="EnsemblPlants"/>
        </authorList>
    </citation>
    <scope>IDENTIFICATION</scope>
    <source>
        <strain evidence="2">Williams 82</strain>
    </source>
</reference>
<name>A0A0R0KRP3_SOYBN</name>
<evidence type="ECO:0000313" key="3">
    <source>
        <dbReference type="Proteomes" id="UP000008827"/>
    </source>
</evidence>
<sequence>MIYKIIRLELKIEEGDTATTFSTKVFNRVKSGLKGGKKRFTIVMHWNSDTDRWCMMMMMMCLDTTKKRQLVALLPGHYDLSLPYDCYTVIPPTSTSSTLQS</sequence>
<dbReference type="InParanoid" id="A0A0R0KRP3"/>
<keyword evidence="3" id="KW-1185">Reference proteome</keyword>
<evidence type="ECO:0000313" key="1">
    <source>
        <dbReference type="EMBL" id="KRH69805.1"/>
    </source>
</evidence>
<proteinExistence type="predicted"/>
<evidence type="ECO:0000313" key="2">
    <source>
        <dbReference type="EnsemblPlants" id="KRH69805"/>
    </source>
</evidence>
<dbReference type="AlphaFoldDB" id="A0A0R0KRP3"/>
<reference evidence="1" key="3">
    <citation type="submission" date="2018-07" db="EMBL/GenBank/DDBJ databases">
        <title>WGS assembly of Glycine max.</title>
        <authorList>
            <person name="Schmutz J."/>
            <person name="Cannon S."/>
            <person name="Schlueter J."/>
            <person name="Ma J."/>
            <person name="Mitros T."/>
            <person name="Nelson W."/>
            <person name="Hyten D."/>
            <person name="Song Q."/>
            <person name="Thelen J."/>
            <person name="Cheng J."/>
            <person name="Xu D."/>
            <person name="Hellsten U."/>
            <person name="May G."/>
            <person name="Yu Y."/>
            <person name="Sakurai T."/>
            <person name="Umezawa T."/>
            <person name="Bhattacharyya M."/>
            <person name="Sandhu D."/>
            <person name="Valliyodan B."/>
            <person name="Lindquist E."/>
            <person name="Peto M."/>
            <person name="Grant D."/>
            <person name="Shu S."/>
            <person name="Goodstein D."/>
            <person name="Barry K."/>
            <person name="Futrell-Griggs M."/>
            <person name="Abernathy B."/>
            <person name="Du J."/>
            <person name="Tian Z."/>
            <person name="Zhu L."/>
            <person name="Gill N."/>
            <person name="Joshi T."/>
            <person name="Libault M."/>
            <person name="Sethuraman A."/>
            <person name="Zhang X."/>
            <person name="Shinozaki K."/>
            <person name="Nguyen H."/>
            <person name="Wing R."/>
            <person name="Cregan P."/>
            <person name="Specht J."/>
            <person name="Grimwood J."/>
            <person name="Rokhsar D."/>
            <person name="Stacey G."/>
            <person name="Shoemaker R."/>
            <person name="Jackson S."/>
        </authorList>
    </citation>
    <scope>NUCLEOTIDE SEQUENCE</scope>
    <source>
        <tissue evidence="1">Callus</tissue>
    </source>
</reference>
<dbReference type="EnsemblPlants" id="KRH69805">
    <property type="protein sequence ID" value="KRH69805"/>
    <property type="gene ID" value="GLYMA_02G050000"/>
</dbReference>
<reference evidence="1 2" key="1">
    <citation type="journal article" date="2010" name="Nature">
        <title>Genome sequence of the palaeopolyploid soybean.</title>
        <authorList>
            <person name="Schmutz J."/>
            <person name="Cannon S.B."/>
            <person name="Schlueter J."/>
            <person name="Ma J."/>
            <person name="Mitros T."/>
            <person name="Nelson W."/>
            <person name="Hyten D.L."/>
            <person name="Song Q."/>
            <person name="Thelen J.J."/>
            <person name="Cheng J."/>
            <person name="Xu D."/>
            <person name="Hellsten U."/>
            <person name="May G.D."/>
            <person name="Yu Y."/>
            <person name="Sakurai T."/>
            <person name="Umezawa T."/>
            <person name="Bhattacharyya M.K."/>
            <person name="Sandhu D."/>
            <person name="Valliyodan B."/>
            <person name="Lindquist E."/>
            <person name="Peto M."/>
            <person name="Grant D."/>
            <person name="Shu S."/>
            <person name="Goodstein D."/>
            <person name="Barry K."/>
            <person name="Futrell-Griggs M."/>
            <person name="Abernathy B."/>
            <person name="Du J."/>
            <person name="Tian Z."/>
            <person name="Zhu L."/>
            <person name="Gill N."/>
            <person name="Joshi T."/>
            <person name="Libault M."/>
            <person name="Sethuraman A."/>
            <person name="Zhang X.-C."/>
            <person name="Shinozaki K."/>
            <person name="Nguyen H.T."/>
            <person name="Wing R.A."/>
            <person name="Cregan P."/>
            <person name="Specht J."/>
            <person name="Grimwood J."/>
            <person name="Rokhsar D."/>
            <person name="Stacey G."/>
            <person name="Shoemaker R.C."/>
            <person name="Jackson S.A."/>
        </authorList>
    </citation>
    <scope>NUCLEOTIDE SEQUENCE</scope>
    <source>
        <strain evidence="2">cv. Williams 82</strain>
        <tissue evidence="1">Callus</tissue>
    </source>
</reference>
<dbReference type="Proteomes" id="UP000008827">
    <property type="component" value="Chromosome 2"/>
</dbReference>
<gene>
    <name evidence="1" type="ORF">GLYMA_02G050000</name>
</gene>
<accession>A0A0R0KRP3</accession>
<dbReference type="EMBL" id="CM000835">
    <property type="protein sequence ID" value="KRH69805.1"/>
    <property type="molecule type" value="Genomic_DNA"/>
</dbReference>
<dbReference type="Gramene" id="KRH69805">
    <property type="protein sequence ID" value="KRH69805"/>
    <property type="gene ID" value="GLYMA_02G050000"/>
</dbReference>
<protein>
    <submittedName>
        <fullName evidence="1 2">Uncharacterized protein</fullName>
    </submittedName>
</protein>
<organism evidence="1">
    <name type="scientific">Glycine max</name>
    <name type="common">Soybean</name>
    <name type="synonym">Glycine hispida</name>
    <dbReference type="NCBI Taxonomy" id="3847"/>
    <lineage>
        <taxon>Eukaryota</taxon>
        <taxon>Viridiplantae</taxon>
        <taxon>Streptophyta</taxon>
        <taxon>Embryophyta</taxon>
        <taxon>Tracheophyta</taxon>
        <taxon>Spermatophyta</taxon>
        <taxon>Magnoliopsida</taxon>
        <taxon>eudicotyledons</taxon>
        <taxon>Gunneridae</taxon>
        <taxon>Pentapetalae</taxon>
        <taxon>rosids</taxon>
        <taxon>fabids</taxon>
        <taxon>Fabales</taxon>
        <taxon>Fabaceae</taxon>
        <taxon>Papilionoideae</taxon>
        <taxon>50 kb inversion clade</taxon>
        <taxon>NPAAA clade</taxon>
        <taxon>indigoferoid/millettioid clade</taxon>
        <taxon>Phaseoleae</taxon>
        <taxon>Glycine</taxon>
        <taxon>Glycine subgen. Soja</taxon>
    </lineage>
</organism>